<organism evidence="13 14">
    <name type="scientific">Amycolatopsis antarctica</name>
    <dbReference type="NCBI Taxonomy" id="1854586"/>
    <lineage>
        <taxon>Bacteria</taxon>
        <taxon>Bacillati</taxon>
        <taxon>Actinomycetota</taxon>
        <taxon>Actinomycetes</taxon>
        <taxon>Pseudonocardiales</taxon>
        <taxon>Pseudonocardiaceae</taxon>
        <taxon>Amycolatopsis</taxon>
    </lineage>
</organism>
<name>A0A263D789_9PSEU</name>
<evidence type="ECO:0000256" key="4">
    <source>
        <dbReference type="ARBA" id="ARBA00022679"/>
    </source>
</evidence>
<dbReference type="Pfam" id="PF07730">
    <property type="entry name" value="HisKA_3"/>
    <property type="match status" value="1"/>
</dbReference>
<keyword evidence="4" id="KW-0808">Transferase</keyword>
<dbReference type="Proteomes" id="UP000242444">
    <property type="component" value="Unassembled WGS sequence"/>
</dbReference>
<dbReference type="CDD" id="cd16917">
    <property type="entry name" value="HATPase_UhpB-NarQ-NarX-like"/>
    <property type="match status" value="1"/>
</dbReference>
<comment type="caution">
    <text evidence="13">The sequence shown here is derived from an EMBL/GenBank/DDBJ whole genome shotgun (WGS) entry which is preliminary data.</text>
</comment>
<keyword evidence="9" id="KW-1133">Transmembrane helix</keyword>
<dbReference type="SUPFAM" id="SSF55874">
    <property type="entry name" value="ATPase domain of HSP90 chaperone/DNA topoisomerase II/histidine kinase"/>
    <property type="match status" value="1"/>
</dbReference>
<keyword evidence="5" id="KW-0547">Nucleotide-binding</keyword>
<gene>
    <name evidence="13" type="ORF">CFN78_10480</name>
</gene>
<feature type="transmembrane region" description="Helical" evidence="9">
    <location>
        <begin position="178"/>
        <end position="209"/>
    </location>
</feature>
<dbReference type="InterPro" id="IPR050482">
    <property type="entry name" value="Sensor_HK_TwoCompSys"/>
</dbReference>
<dbReference type="GO" id="GO:0005524">
    <property type="term" value="F:ATP binding"/>
    <property type="evidence" value="ECO:0007669"/>
    <property type="project" value="UniProtKB-KW"/>
</dbReference>
<dbReference type="EC" id="2.7.13.3" evidence="2"/>
<evidence type="ECO:0000256" key="6">
    <source>
        <dbReference type="ARBA" id="ARBA00022777"/>
    </source>
</evidence>
<accession>A0A263D789</accession>
<evidence type="ECO:0000313" key="13">
    <source>
        <dbReference type="EMBL" id="OZM73275.1"/>
    </source>
</evidence>
<keyword evidence="8" id="KW-0902">Two-component regulatory system</keyword>
<reference evidence="13 14" key="1">
    <citation type="submission" date="2017-07" db="EMBL/GenBank/DDBJ databases">
        <title>Amycolatopsis antarcticus sp. nov., isolated from the surface of an Antarcticus brown macroalga.</title>
        <authorList>
            <person name="Wang J."/>
            <person name="Leiva S."/>
            <person name="Huang J."/>
            <person name="Huang Y."/>
        </authorList>
    </citation>
    <scope>NUCLEOTIDE SEQUENCE [LARGE SCALE GENOMIC DNA]</scope>
    <source>
        <strain evidence="13 14">AU-G6</strain>
    </source>
</reference>
<keyword evidence="9" id="KW-0812">Transmembrane</keyword>
<keyword evidence="14" id="KW-1185">Reference proteome</keyword>
<evidence type="ECO:0000256" key="3">
    <source>
        <dbReference type="ARBA" id="ARBA00022553"/>
    </source>
</evidence>
<keyword evidence="3" id="KW-0597">Phosphoprotein</keyword>
<sequence length="430" mass="45768">MVTPPPNERRARIGHPVRFLASAGPWHSFAYVITGAGIGSLLLLAPAAAMLGEYSQSPATATAVLAILILFLVARPLASIERTRLTLTTRNRSVNYARKDEKKVSYCEYVRRGRAFRELAYAVVFTSLFTFLNLGLLGVTFFCIALTILPAVVVFVAPDTVMLGSIGTVDHVGDSLPFAAAGVVGAITCIYLASLSAAGQAAFATFVLLPKSTPQNKVQELTLSRARLVSTFDAERQKIERDLHDGAQQRLLAVSLTLKLAGLELQEHQSASARLVGKAQREAQQALTELRELVRGIHPRVLTERGVEAAIEDLATRCPVPVEVDVLLSTPLTPSVERAVYYLVSEALTNVVKHGSATLTQVSAAMYGERLHVTVSDDGVGGADSAKGSGLNGLADRIAVLDGRLTLTSPPGGPTILTAEIPVGQAAERD</sequence>
<dbReference type="AlphaFoldDB" id="A0A263D789"/>
<dbReference type="InterPro" id="IPR025828">
    <property type="entry name" value="Put_sensor_dom"/>
</dbReference>
<dbReference type="FunCoup" id="A0A263D789">
    <property type="interactions" value="1"/>
</dbReference>
<dbReference type="Gene3D" id="1.20.5.1930">
    <property type="match status" value="1"/>
</dbReference>
<dbReference type="GO" id="GO:0000155">
    <property type="term" value="F:phosphorelay sensor kinase activity"/>
    <property type="evidence" value="ECO:0007669"/>
    <property type="project" value="InterPro"/>
</dbReference>
<protein>
    <recommendedName>
        <fullName evidence="2">histidine kinase</fullName>
        <ecNumber evidence="2">2.7.13.3</ecNumber>
    </recommendedName>
</protein>
<dbReference type="InterPro" id="IPR003594">
    <property type="entry name" value="HATPase_dom"/>
</dbReference>
<proteinExistence type="predicted"/>
<dbReference type="PANTHER" id="PTHR24421">
    <property type="entry name" value="NITRATE/NITRITE SENSOR PROTEIN NARX-RELATED"/>
    <property type="match status" value="1"/>
</dbReference>
<feature type="domain" description="Putative sensor" evidence="12">
    <location>
        <begin position="31"/>
        <end position="205"/>
    </location>
</feature>
<dbReference type="RefSeq" id="WP_094862530.1">
    <property type="nucleotide sequence ID" value="NZ_NKYE01000005.1"/>
</dbReference>
<comment type="catalytic activity">
    <reaction evidence="1">
        <text>ATP + protein L-histidine = ADP + protein N-phospho-L-histidine.</text>
        <dbReference type="EC" id="2.7.13.3"/>
    </reaction>
</comment>
<feature type="transmembrane region" description="Helical" evidence="9">
    <location>
        <begin position="119"/>
        <end position="152"/>
    </location>
</feature>
<evidence type="ECO:0000256" key="5">
    <source>
        <dbReference type="ARBA" id="ARBA00022741"/>
    </source>
</evidence>
<keyword evidence="9" id="KW-0472">Membrane</keyword>
<evidence type="ECO:0000259" key="11">
    <source>
        <dbReference type="Pfam" id="PF07730"/>
    </source>
</evidence>
<evidence type="ECO:0000256" key="7">
    <source>
        <dbReference type="ARBA" id="ARBA00022840"/>
    </source>
</evidence>
<feature type="domain" description="Histidine kinase/HSP90-like ATPase" evidence="10">
    <location>
        <begin position="337"/>
        <end position="423"/>
    </location>
</feature>
<evidence type="ECO:0000313" key="14">
    <source>
        <dbReference type="Proteomes" id="UP000242444"/>
    </source>
</evidence>
<dbReference type="InParanoid" id="A0A263D789"/>
<evidence type="ECO:0000256" key="2">
    <source>
        <dbReference type="ARBA" id="ARBA00012438"/>
    </source>
</evidence>
<evidence type="ECO:0000256" key="9">
    <source>
        <dbReference type="SAM" id="Phobius"/>
    </source>
</evidence>
<dbReference type="PANTHER" id="PTHR24421:SF10">
    <property type="entry name" value="NITRATE_NITRITE SENSOR PROTEIN NARQ"/>
    <property type="match status" value="1"/>
</dbReference>
<dbReference type="InterPro" id="IPR011712">
    <property type="entry name" value="Sig_transdc_His_kin_sub3_dim/P"/>
</dbReference>
<dbReference type="Gene3D" id="3.30.565.10">
    <property type="entry name" value="Histidine kinase-like ATPase, C-terminal domain"/>
    <property type="match status" value="1"/>
</dbReference>
<keyword evidence="7" id="KW-0067">ATP-binding</keyword>
<evidence type="ECO:0000259" key="10">
    <source>
        <dbReference type="Pfam" id="PF02518"/>
    </source>
</evidence>
<dbReference type="InterPro" id="IPR036890">
    <property type="entry name" value="HATPase_C_sf"/>
</dbReference>
<keyword evidence="6 13" id="KW-0418">Kinase</keyword>
<dbReference type="GO" id="GO:0046983">
    <property type="term" value="F:protein dimerization activity"/>
    <property type="evidence" value="ECO:0007669"/>
    <property type="project" value="InterPro"/>
</dbReference>
<evidence type="ECO:0000256" key="1">
    <source>
        <dbReference type="ARBA" id="ARBA00000085"/>
    </source>
</evidence>
<feature type="transmembrane region" description="Helical" evidence="9">
    <location>
        <begin position="28"/>
        <end position="51"/>
    </location>
</feature>
<feature type="domain" description="Signal transduction histidine kinase subgroup 3 dimerisation and phosphoacceptor" evidence="11">
    <location>
        <begin position="235"/>
        <end position="302"/>
    </location>
</feature>
<dbReference type="EMBL" id="NKYE01000005">
    <property type="protein sequence ID" value="OZM73275.1"/>
    <property type="molecule type" value="Genomic_DNA"/>
</dbReference>
<evidence type="ECO:0000259" key="12">
    <source>
        <dbReference type="Pfam" id="PF13796"/>
    </source>
</evidence>
<dbReference type="GO" id="GO:0016020">
    <property type="term" value="C:membrane"/>
    <property type="evidence" value="ECO:0007669"/>
    <property type="project" value="InterPro"/>
</dbReference>
<feature type="transmembrane region" description="Helical" evidence="9">
    <location>
        <begin position="57"/>
        <end position="74"/>
    </location>
</feature>
<dbReference type="Pfam" id="PF02518">
    <property type="entry name" value="HATPase_c"/>
    <property type="match status" value="1"/>
</dbReference>
<dbReference type="Pfam" id="PF13796">
    <property type="entry name" value="Sensor"/>
    <property type="match status" value="1"/>
</dbReference>
<dbReference type="OrthoDB" id="5241729at2"/>
<evidence type="ECO:0000256" key="8">
    <source>
        <dbReference type="ARBA" id="ARBA00023012"/>
    </source>
</evidence>